<dbReference type="AlphaFoldDB" id="A0A411DPQ0"/>
<organism evidence="2">
    <name type="scientific">Chryseobacterium indologenes</name>
    <name type="common">Flavobacterium indologenes</name>
    <dbReference type="NCBI Taxonomy" id="253"/>
    <lineage>
        <taxon>Bacteria</taxon>
        <taxon>Pseudomonadati</taxon>
        <taxon>Bacteroidota</taxon>
        <taxon>Flavobacteriia</taxon>
        <taxon>Flavobacteriales</taxon>
        <taxon>Weeksellaceae</taxon>
        <taxon>Chryseobacterium group</taxon>
        <taxon>Chryseobacterium</taxon>
    </lineage>
</organism>
<sequence length="207" mass="24168">MSLKLTKHIVTVIKEANKLKKIDVNNTPDKSFLTRFLIPSFHIVLTLLALYILEKGFSEKFIDFITSSLSILVGLFITALIFSFDKFYEQSQSKNPTSREKLWDIQDFNYSKIYAYVTGYTIIISIFILILIVPNTLELYNMSFNLNDLQFSFKDINKESIKLFLKALLLFSQRFLVIYYLLEIVVNTLFVVSSMINHMRAKIERNS</sequence>
<proteinExistence type="predicted"/>
<reference evidence="2" key="1">
    <citation type="submission" date="2019-01" db="EMBL/GenBank/DDBJ databases">
        <title>Whole Genome Sequencing for Putative Detection of Antimicrobial Resistance and Potential Virulence Factors in Chryseobacterium indologenes isolated from Nile Tilapia in Tanzania.</title>
        <authorList>
            <person name="Mwega E."/>
            <person name="Mutoloki S."/>
            <person name="Mugimba K."/>
            <person name="Colquhoun D."/>
            <person name="Mdegela R."/>
            <person name="Evensen O."/>
            <person name="Wasteson Y."/>
        </authorList>
    </citation>
    <scope>NUCLEOTIDE SEQUENCE [LARGE SCALE GENOMIC DNA]</scope>
    <source>
        <strain evidence="2">StR 01</strain>
    </source>
</reference>
<protein>
    <submittedName>
        <fullName evidence="2">Uncharacterized protein</fullName>
    </submittedName>
</protein>
<feature type="transmembrane region" description="Helical" evidence="1">
    <location>
        <begin position="113"/>
        <end position="133"/>
    </location>
</feature>
<keyword evidence="1" id="KW-1133">Transmembrane helix</keyword>
<accession>A0A411DPQ0</accession>
<feature type="transmembrane region" description="Helical" evidence="1">
    <location>
        <begin position="177"/>
        <end position="196"/>
    </location>
</feature>
<dbReference type="EMBL" id="CP035532">
    <property type="protein sequence ID" value="QBA22300.1"/>
    <property type="molecule type" value="Genomic_DNA"/>
</dbReference>
<feature type="transmembrane region" description="Helical" evidence="1">
    <location>
        <begin position="32"/>
        <end position="52"/>
    </location>
</feature>
<keyword evidence="1" id="KW-0812">Transmembrane</keyword>
<evidence type="ECO:0000313" key="2">
    <source>
        <dbReference type="EMBL" id="QBA22300.1"/>
    </source>
</evidence>
<feature type="transmembrane region" description="Helical" evidence="1">
    <location>
        <begin position="64"/>
        <end position="84"/>
    </location>
</feature>
<evidence type="ECO:0000256" key="1">
    <source>
        <dbReference type="SAM" id="Phobius"/>
    </source>
</evidence>
<keyword evidence="1" id="KW-0472">Membrane</keyword>
<name>A0A411DPQ0_CHRID</name>
<gene>
    <name evidence="2" type="ORF">EU348_14285</name>
</gene>